<comment type="similarity">
    <text evidence="1">Belongs to the type-I restriction system S methylase family.</text>
</comment>
<dbReference type="SUPFAM" id="SSF116734">
    <property type="entry name" value="DNA methylase specificity domain"/>
    <property type="match status" value="2"/>
</dbReference>
<protein>
    <recommendedName>
        <fullName evidence="5">Type I restriction modification DNA specificity domain-containing protein</fullName>
    </recommendedName>
</protein>
<feature type="domain" description="Type I restriction modification DNA specificity" evidence="5">
    <location>
        <begin position="214"/>
        <end position="389"/>
    </location>
</feature>
<comment type="caution">
    <text evidence="6">The sequence shown here is derived from an EMBL/GenBank/DDBJ whole genome shotgun (WGS) entry which is preliminary data.</text>
</comment>
<feature type="domain" description="Type I restriction modification DNA specificity" evidence="5">
    <location>
        <begin position="23"/>
        <end position="183"/>
    </location>
</feature>
<dbReference type="CDD" id="cd17273">
    <property type="entry name" value="RMtype1_S_EcoJA69PI-TRD1-CR1_like"/>
    <property type="match status" value="1"/>
</dbReference>
<dbReference type="AlphaFoldDB" id="A0A9X1VAV4"/>
<dbReference type="RefSeq" id="WP_241716422.1">
    <property type="nucleotide sequence ID" value="NZ_JALBUF010000018.1"/>
</dbReference>
<dbReference type="InterPro" id="IPR000055">
    <property type="entry name" value="Restrct_endonuc_typeI_TRD"/>
</dbReference>
<evidence type="ECO:0000256" key="3">
    <source>
        <dbReference type="ARBA" id="ARBA00023125"/>
    </source>
</evidence>
<dbReference type="Proteomes" id="UP001139263">
    <property type="component" value="Unassembled WGS sequence"/>
</dbReference>
<name>A0A9X1VAV4_9BACL</name>
<dbReference type="InterPro" id="IPR044946">
    <property type="entry name" value="Restrct_endonuc_typeI_TRD_sf"/>
</dbReference>
<accession>A0A9X1VAV4</accession>
<dbReference type="PANTHER" id="PTHR30408">
    <property type="entry name" value="TYPE-1 RESTRICTION ENZYME ECOKI SPECIFICITY PROTEIN"/>
    <property type="match status" value="1"/>
</dbReference>
<organism evidence="6 7">
    <name type="scientific">Sulfoacidibacillus ferrooxidans</name>
    <dbReference type="NCBI Taxonomy" id="2005001"/>
    <lineage>
        <taxon>Bacteria</taxon>
        <taxon>Bacillati</taxon>
        <taxon>Bacillota</taxon>
        <taxon>Bacilli</taxon>
        <taxon>Bacillales</taxon>
        <taxon>Alicyclobacillaceae</taxon>
        <taxon>Sulfoacidibacillus</taxon>
    </lineage>
</organism>
<dbReference type="Pfam" id="PF01420">
    <property type="entry name" value="Methylase_S"/>
    <property type="match status" value="2"/>
</dbReference>
<keyword evidence="3" id="KW-0238">DNA-binding</keyword>
<evidence type="ECO:0000259" key="5">
    <source>
        <dbReference type="Pfam" id="PF01420"/>
    </source>
</evidence>
<evidence type="ECO:0000256" key="4">
    <source>
        <dbReference type="SAM" id="Coils"/>
    </source>
</evidence>
<feature type="coiled-coil region" evidence="4">
    <location>
        <begin position="165"/>
        <end position="192"/>
    </location>
</feature>
<evidence type="ECO:0000256" key="1">
    <source>
        <dbReference type="ARBA" id="ARBA00010923"/>
    </source>
</evidence>
<evidence type="ECO:0000313" key="6">
    <source>
        <dbReference type="EMBL" id="MCI0184608.1"/>
    </source>
</evidence>
<keyword evidence="7" id="KW-1185">Reference proteome</keyword>
<dbReference type="GO" id="GO:0009307">
    <property type="term" value="P:DNA restriction-modification system"/>
    <property type="evidence" value="ECO:0007669"/>
    <property type="project" value="UniProtKB-KW"/>
</dbReference>
<evidence type="ECO:0000313" key="7">
    <source>
        <dbReference type="Proteomes" id="UP001139263"/>
    </source>
</evidence>
<keyword evidence="2" id="KW-0680">Restriction system</keyword>
<dbReference type="InterPro" id="IPR052021">
    <property type="entry name" value="Type-I_RS_S_subunit"/>
</dbReference>
<dbReference type="GO" id="GO:0003677">
    <property type="term" value="F:DNA binding"/>
    <property type="evidence" value="ECO:0007669"/>
    <property type="project" value="UniProtKB-KW"/>
</dbReference>
<proteinExistence type="inferred from homology"/>
<keyword evidence="4" id="KW-0175">Coiled coil</keyword>
<evidence type="ECO:0000256" key="2">
    <source>
        <dbReference type="ARBA" id="ARBA00022747"/>
    </source>
</evidence>
<dbReference type="EMBL" id="JALBUF010000018">
    <property type="protein sequence ID" value="MCI0184608.1"/>
    <property type="molecule type" value="Genomic_DNA"/>
</dbReference>
<dbReference type="CDD" id="cd17255">
    <property type="entry name" value="RMtype1_S_Fco49512ORF2615P-TRD2-CR2_like"/>
    <property type="match status" value="1"/>
</dbReference>
<dbReference type="PANTHER" id="PTHR30408:SF12">
    <property type="entry name" value="TYPE I RESTRICTION ENZYME MJAVIII SPECIFICITY SUBUNIT"/>
    <property type="match status" value="1"/>
</dbReference>
<dbReference type="Gene3D" id="1.10.287.1120">
    <property type="entry name" value="Bipartite methylase S protein"/>
    <property type="match status" value="2"/>
</dbReference>
<gene>
    <name evidence="6" type="ORF">MM817_02905</name>
</gene>
<dbReference type="Gene3D" id="3.90.220.20">
    <property type="entry name" value="DNA methylase specificity domains"/>
    <property type="match status" value="2"/>
</dbReference>
<reference evidence="6" key="1">
    <citation type="submission" date="2022-03" db="EMBL/GenBank/DDBJ databases">
        <title>Draft Genome Sequence of Firmicute Strain S0AB, a Heterotrophic Iron/Sulfur-Oxidizing Extreme Acidophile.</title>
        <authorList>
            <person name="Vergara E."/>
            <person name="Pakostova E."/>
            <person name="Johnson D.B."/>
            <person name="Holmes D.S."/>
        </authorList>
    </citation>
    <scope>NUCLEOTIDE SEQUENCE</scope>
    <source>
        <strain evidence="6">S0AB</strain>
    </source>
</reference>
<sequence length="408" mass="45169">MNKKNKTFLVPKFRFPEFLNAGEWEEKAVSEVFKVTRGEVLSMTLVEDVQTIESPYPVFSSQTKNGGLAGYYSNYLYEDAITWTTDGANAGDVNYREGKFYCTNVCGVLINESGYANLCVAELINSVAKKYVSYVGNPKLMNGVMSNIVIPFPAVPEQQKIANCLSSLDDLIAAENKKLEALKAHKKGLLQKLYPQKGQNIPEWRFPRFRDAGEWEKKPLSSLCRVTQGGTPSTSVPEFWGGNIQWVTPAEMGKGYNKYITNTVRTLTDEGLSNCSSELLPVDSVIVSTRAPIGLLSINKKPMAINQGCHGLIPLLGYNTDFIFFSLEIKKSKLNDIGAGNTFKELSGSSLKAFPITVPELPEQQRIADCLSSIDDLIVVENEKLKALKAYKKGLLQGLFPTIEEVTE</sequence>